<dbReference type="Gene3D" id="3.40.1190.20">
    <property type="match status" value="1"/>
</dbReference>
<reference evidence="5" key="1">
    <citation type="journal article" date="2019" name="Int. J. Syst. Evol. Microbiol.">
        <title>The Global Catalogue of Microorganisms (GCM) 10K type strain sequencing project: providing services to taxonomists for standard genome sequencing and annotation.</title>
        <authorList>
            <consortium name="The Broad Institute Genomics Platform"/>
            <consortium name="The Broad Institute Genome Sequencing Center for Infectious Disease"/>
            <person name="Wu L."/>
            <person name="Ma J."/>
        </authorList>
    </citation>
    <scope>NUCLEOTIDE SEQUENCE [LARGE SCALE GENOMIC DNA]</scope>
    <source>
        <strain evidence="5">JCM 17085</strain>
    </source>
</reference>
<dbReference type="EMBL" id="BAABCV010000009">
    <property type="protein sequence ID" value="GAA4100764.1"/>
    <property type="molecule type" value="Genomic_DNA"/>
</dbReference>
<evidence type="ECO:0000313" key="4">
    <source>
        <dbReference type="EMBL" id="GAA4100764.1"/>
    </source>
</evidence>
<dbReference type="GO" id="GO:0016301">
    <property type="term" value="F:kinase activity"/>
    <property type="evidence" value="ECO:0007669"/>
    <property type="project" value="UniProtKB-KW"/>
</dbReference>
<dbReference type="Proteomes" id="UP001500841">
    <property type="component" value="Unassembled WGS sequence"/>
</dbReference>
<feature type="domain" description="Carbohydrate kinase PfkB" evidence="3">
    <location>
        <begin position="10"/>
        <end position="311"/>
    </location>
</feature>
<keyword evidence="1" id="KW-0808">Transferase</keyword>
<dbReference type="InterPro" id="IPR029056">
    <property type="entry name" value="Ribokinase-like"/>
</dbReference>
<dbReference type="RefSeq" id="WP_345105385.1">
    <property type="nucleotide sequence ID" value="NZ_BAABCV010000009.1"/>
</dbReference>
<keyword evidence="2 4" id="KW-0418">Kinase</keyword>
<organism evidence="4 5">
    <name type="scientific">Mucilaginibacter panaciglaebae</name>
    <dbReference type="NCBI Taxonomy" id="502331"/>
    <lineage>
        <taxon>Bacteria</taxon>
        <taxon>Pseudomonadati</taxon>
        <taxon>Bacteroidota</taxon>
        <taxon>Sphingobacteriia</taxon>
        <taxon>Sphingobacteriales</taxon>
        <taxon>Sphingobacteriaceae</taxon>
        <taxon>Mucilaginibacter</taxon>
    </lineage>
</organism>
<evidence type="ECO:0000259" key="3">
    <source>
        <dbReference type="Pfam" id="PF00294"/>
    </source>
</evidence>
<name>A0ABP7X064_9SPHI</name>
<evidence type="ECO:0000256" key="1">
    <source>
        <dbReference type="ARBA" id="ARBA00022679"/>
    </source>
</evidence>
<dbReference type="Pfam" id="PF00294">
    <property type="entry name" value="PfkB"/>
    <property type="match status" value="1"/>
</dbReference>
<gene>
    <name evidence="4" type="ORF">GCM10022392_26750</name>
</gene>
<dbReference type="SUPFAM" id="SSF53613">
    <property type="entry name" value="Ribokinase-like"/>
    <property type="match status" value="1"/>
</dbReference>
<dbReference type="PANTHER" id="PTHR10584:SF166">
    <property type="entry name" value="RIBOKINASE"/>
    <property type="match status" value="1"/>
</dbReference>
<dbReference type="PANTHER" id="PTHR10584">
    <property type="entry name" value="SUGAR KINASE"/>
    <property type="match status" value="1"/>
</dbReference>
<evidence type="ECO:0000256" key="2">
    <source>
        <dbReference type="ARBA" id="ARBA00022777"/>
    </source>
</evidence>
<sequence length="337" mass="36442">MRNGILVGGNWIMDQVKLIDGFPEEEKLVNIFTESSCNGGSAYNVIMGLVKLRANFPLSGVGLVGDDEKGDRIIAHCQSMGINTDQIRKTGAAHTSYTDVMSVKSTGRRTFFHQRGANALLDIGDFDFSASQDKIFHLGYLLLLDKLDIIEADGTTRGSKVLKNAKEQGLITSVDIVSERSDRFKDVIPPSLPYIDYLFVNEYEAGKITGIDTTMDGNIVLKRCYEAAHRIIDMGVRQWVILHFPTGVIAVNKAGQTHYQPSINMPAEKIAGASGAGDAFAAGVLTGVHNNMDITGCLNLGVCAAASSLFEPTSSDGILPSTECLKLAKLFGYREAV</sequence>
<protein>
    <submittedName>
        <fullName evidence="4">PfkB family carbohydrate kinase</fullName>
    </submittedName>
</protein>
<accession>A0ABP7X064</accession>
<keyword evidence="5" id="KW-1185">Reference proteome</keyword>
<dbReference type="InterPro" id="IPR011611">
    <property type="entry name" value="PfkB_dom"/>
</dbReference>
<comment type="caution">
    <text evidence="4">The sequence shown here is derived from an EMBL/GenBank/DDBJ whole genome shotgun (WGS) entry which is preliminary data.</text>
</comment>
<evidence type="ECO:0000313" key="5">
    <source>
        <dbReference type="Proteomes" id="UP001500841"/>
    </source>
</evidence>
<proteinExistence type="predicted"/>